<comment type="caution">
    <text evidence="1">The sequence shown here is derived from an EMBL/GenBank/DDBJ whole genome shotgun (WGS) entry which is preliminary data.</text>
</comment>
<gene>
    <name evidence="1" type="ORF">GCM10017559_64510</name>
</gene>
<accession>A0ABP6L0Q8</accession>
<reference evidence="2" key="1">
    <citation type="journal article" date="2019" name="Int. J. Syst. Evol. Microbiol.">
        <title>The Global Catalogue of Microorganisms (GCM) 10K type strain sequencing project: providing services to taxonomists for standard genome sequencing and annotation.</title>
        <authorList>
            <consortium name="The Broad Institute Genomics Platform"/>
            <consortium name="The Broad Institute Genome Sequencing Center for Infectious Disease"/>
            <person name="Wu L."/>
            <person name="Ma J."/>
        </authorList>
    </citation>
    <scope>NUCLEOTIDE SEQUENCE [LARGE SCALE GENOMIC DNA]</scope>
    <source>
        <strain evidence="2">JCM 3106</strain>
    </source>
</reference>
<keyword evidence="2" id="KW-1185">Reference proteome</keyword>
<sequence length="104" mass="11180">MTSVWSAGSSPVTNPFVIRKPAVRPRPGSRWTTVGSPPVEVDLVRARAVLLGERGARKSGFDAQPLLVTNRPAGLCHVPGDVWRAVMGVRALVRAGDGRRVVWS</sequence>
<protein>
    <submittedName>
        <fullName evidence="1">Uncharacterized protein</fullName>
    </submittedName>
</protein>
<organism evidence="1 2">
    <name type="scientific">Streptosporangium longisporum</name>
    <dbReference type="NCBI Taxonomy" id="46187"/>
    <lineage>
        <taxon>Bacteria</taxon>
        <taxon>Bacillati</taxon>
        <taxon>Actinomycetota</taxon>
        <taxon>Actinomycetes</taxon>
        <taxon>Streptosporangiales</taxon>
        <taxon>Streptosporangiaceae</taxon>
        <taxon>Streptosporangium</taxon>
    </lineage>
</organism>
<proteinExistence type="predicted"/>
<evidence type="ECO:0000313" key="1">
    <source>
        <dbReference type="EMBL" id="GAA3029099.1"/>
    </source>
</evidence>
<dbReference type="Proteomes" id="UP001499930">
    <property type="component" value="Unassembled WGS sequence"/>
</dbReference>
<evidence type="ECO:0000313" key="2">
    <source>
        <dbReference type="Proteomes" id="UP001499930"/>
    </source>
</evidence>
<name>A0ABP6L0Q8_9ACTN</name>
<dbReference type="EMBL" id="BAAAWD010000018">
    <property type="protein sequence ID" value="GAA3029099.1"/>
    <property type="molecule type" value="Genomic_DNA"/>
</dbReference>